<evidence type="ECO:0000313" key="3">
    <source>
        <dbReference type="Proteomes" id="UP001267710"/>
    </source>
</evidence>
<accession>A0ABU1IH71</accession>
<sequence>MADVSNVARYFLSLAEDEAGDDVSNLKLQKLLYYAQGFHLALFDRPLFENEIRAWTHGPVVAEVYRDYKQHGGNPIPRAQCDLDALTNAEQELLAEVYQVYGQYSAWKLRNMTHEEAPWVTAYGQAPDSVISHGAMRDFFRTLVH</sequence>
<organism evidence="2 3">
    <name type="scientific">Paracidovorax wautersii</name>
    <dbReference type="NCBI Taxonomy" id="1177982"/>
    <lineage>
        <taxon>Bacteria</taxon>
        <taxon>Pseudomonadati</taxon>
        <taxon>Pseudomonadota</taxon>
        <taxon>Betaproteobacteria</taxon>
        <taxon>Burkholderiales</taxon>
        <taxon>Comamonadaceae</taxon>
        <taxon>Paracidovorax</taxon>
    </lineage>
</organism>
<gene>
    <name evidence="2" type="ORF">QE399_003856</name>
</gene>
<keyword evidence="3" id="KW-1185">Reference proteome</keyword>
<protein>
    <submittedName>
        <fullName evidence="2">Phage-associated protein</fullName>
    </submittedName>
</protein>
<dbReference type="Pfam" id="PF13274">
    <property type="entry name" value="SocA_Panacea"/>
    <property type="match status" value="1"/>
</dbReference>
<reference evidence="2 3" key="1">
    <citation type="submission" date="2023-08" db="EMBL/GenBank/DDBJ databases">
        <title>Functional and genomic diversity of the sorghum phyllosphere microbiome.</title>
        <authorList>
            <person name="Shade A."/>
        </authorList>
    </citation>
    <scope>NUCLEOTIDE SEQUENCE [LARGE SCALE GENOMIC DNA]</scope>
    <source>
        <strain evidence="2 3">SORGH_AS_0335</strain>
    </source>
</reference>
<comment type="caution">
    <text evidence="2">The sequence shown here is derived from an EMBL/GenBank/DDBJ whole genome shotgun (WGS) entry which is preliminary data.</text>
</comment>
<evidence type="ECO:0000313" key="2">
    <source>
        <dbReference type="EMBL" id="MDR6216167.1"/>
    </source>
</evidence>
<dbReference type="RefSeq" id="WP_309831370.1">
    <property type="nucleotide sequence ID" value="NZ_JAVIZX010000001.1"/>
</dbReference>
<dbReference type="Proteomes" id="UP001267710">
    <property type="component" value="Unassembled WGS sequence"/>
</dbReference>
<dbReference type="InterPro" id="IPR025272">
    <property type="entry name" value="SocA_Panacea"/>
</dbReference>
<name>A0ABU1IH71_9BURK</name>
<dbReference type="EMBL" id="JAVIZX010000001">
    <property type="protein sequence ID" value="MDR6216167.1"/>
    <property type="molecule type" value="Genomic_DNA"/>
</dbReference>
<feature type="domain" description="Antitoxin SocA-like Panacea" evidence="1">
    <location>
        <begin position="28"/>
        <end position="119"/>
    </location>
</feature>
<proteinExistence type="predicted"/>
<evidence type="ECO:0000259" key="1">
    <source>
        <dbReference type="Pfam" id="PF13274"/>
    </source>
</evidence>